<feature type="non-terminal residue" evidence="2">
    <location>
        <position position="52"/>
    </location>
</feature>
<accession>A0ABQ9WB63</accession>
<sequence>VGGKGGPRLSGHHLPPQPEASPPHGPAAAPSSPGKSGGDAASAAERRDPGPP</sequence>
<comment type="caution">
    <text evidence="2">The sequence shown here is derived from an EMBL/GenBank/DDBJ whole genome shotgun (WGS) entry which is preliminary data.</text>
</comment>
<dbReference type="EMBL" id="JASSZA010000002">
    <property type="protein sequence ID" value="KAK2117998.1"/>
    <property type="molecule type" value="Genomic_DNA"/>
</dbReference>
<organism evidence="2 3">
    <name type="scientific">Saguinus oedipus</name>
    <name type="common">Cotton-top tamarin</name>
    <name type="synonym">Oedipomidas oedipus</name>
    <dbReference type="NCBI Taxonomy" id="9490"/>
    <lineage>
        <taxon>Eukaryota</taxon>
        <taxon>Metazoa</taxon>
        <taxon>Chordata</taxon>
        <taxon>Craniata</taxon>
        <taxon>Vertebrata</taxon>
        <taxon>Euteleostomi</taxon>
        <taxon>Mammalia</taxon>
        <taxon>Eutheria</taxon>
        <taxon>Euarchontoglires</taxon>
        <taxon>Primates</taxon>
        <taxon>Haplorrhini</taxon>
        <taxon>Platyrrhini</taxon>
        <taxon>Cebidae</taxon>
        <taxon>Callitrichinae</taxon>
        <taxon>Saguinus</taxon>
    </lineage>
</organism>
<proteinExistence type="predicted"/>
<feature type="compositionally biased region" description="Low complexity" evidence="1">
    <location>
        <begin position="26"/>
        <end position="43"/>
    </location>
</feature>
<feature type="compositionally biased region" description="Pro residues" evidence="1">
    <location>
        <begin position="15"/>
        <end position="25"/>
    </location>
</feature>
<feature type="non-terminal residue" evidence="2">
    <location>
        <position position="1"/>
    </location>
</feature>
<feature type="region of interest" description="Disordered" evidence="1">
    <location>
        <begin position="1"/>
        <end position="52"/>
    </location>
</feature>
<dbReference type="Proteomes" id="UP001266305">
    <property type="component" value="Unassembled WGS sequence"/>
</dbReference>
<keyword evidence="3" id="KW-1185">Reference proteome</keyword>
<protein>
    <submittedName>
        <fullName evidence="2">Uncharacterized protein</fullName>
    </submittedName>
</protein>
<reference evidence="2 3" key="1">
    <citation type="submission" date="2023-05" db="EMBL/GenBank/DDBJ databases">
        <title>B98-5 Cell Line De Novo Hybrid Assembly: An Optical Mapping Approach.</title>
        <authorList>
            <person name="Kananen K."/>
            <person name="Auerbach J.A."/>
            <person name="Kautto E."/>
            <person name="Blachly J.S."/>
        </authorList>
    </citation>
    <scope>NUCLEOTIDE SEQUENCE [LARGE SCALE GENOMIC DNA]</scope>
    <source>
        <strain evidence="2">B95-8</strain>
        <tissue evidence="2">Cell line</tissue>
    </source>
</reference>
<evidence type="ECO:0000256" key="1">
    <source>
        <dbReference type="SAM" id="MobiDB-lite"/>
    </source>
</evidence>
<name>A0ABQ9WB63_SAGOE</name>
<evidence type="ECO:0000313" key="3">
    <source>
        <dbReference type="Proteomes" id="UP001266305"/>
    </source>
</evidence>
<evidence type="ECO:0000313" key="2">
    <source>
        <dbReference type="EMBL" id="KAK2117998.1"/>
    </source>
</evidence>
<gene>
    <name evidence="2" type="ORF">P7K49_004885</name>
</gene>